<dbReference type="Pfam" id="PF00076">
    <property type="entry name" value="RRM_1"/>
    <property type="match status" value="2"/>
</dbReference>
<dbReference type="SMART" id="SM00360">
    <property type="entry name" value="RRM"/>
    <property type="match status" value="1"/>
</dbReference>
<dbReference type="FunFam" id="3.30.70.330:FF:000013">
    <property type="entry name" value="CUGBP Elav-like family member 1 isoform 2"/>
    <property type="match status" value="1"/>
</dbReference>
<dbReference type="InterPro" id="IPR012677">
    <property type="entry name" value="Nucleotide-bd_a/b_plait_sf"/>
</dbReference>
<feature type="domain" description="RRM" evidence="4">
    <location>
        <begin position="99"/>
        <end position="180"/>
    </location>
</feature>
<accession>A0A8D9B9H5</accession>
<dbReference type="AlphaFoldDB" id="A0A8D9B9H5"/>
<dbReference type="EMBL" id="HBUF01006629">
    <property type="protein sequence ID" value="CAG6607130.1"/>
    <property type="molecule type" value="Transcribed_RNA"/>
</dbReference>
<evidence type="ECO:0000313" key="5">
    <source>
        <dbReference type="EMBL" id="CAG6781128.1"/>
    </source>
</evidence>
<protein>
    <submittedName>
        <fullName evidence="5">CUGBP Elav-like family member 2</fullName>
    </submittedName>
</protein>
<dbReference type="PROSITE" id="PS50102">
    <property type="entry name" value="RRM"/>
    <property type="match status" value="2"/>
</dbReference>
<proteinExistence type="predicted"/>
<dbReference type="EMBL" id="HBUF01319281">
    <property type="protein sequence ID" value="CAG6694680.1"/>
    <property type="molecule type" value="Transcribed_RNA"/>
</dbReference>
<evidence type="ECO:0000256" key="2">
    <source>
        <dbReference type="ARBA" id="ARBA00022884"/>
    </source>
</evidence>
<dbReference type="InterPro" id="IPR035979">
    <property type="entry name" value="RBD_domain_sf"/>
</dbReference>
<evidence type="ECO:0000256" key="1">
    <source>
        <dbReference type="ARBA" id="ARBA00022737"/>
    </source>
</evidence>
<dbReference type="SUPFAM" id="SSF54928">
    <property type="entry name" value="RNA-binding domain, RBD"/>
    <property type="match status" value="1"/>
</dbReference>
<dbReference type="InterPro" id="IPR000504">
    <property type="entry name" value="RRM_dom"/>
</dbReference>
<evidence type="ECO:0000256" key="3">
    <source>
        <dbReference type="PROSITE-ProRule" id="PRU00176"/>
    </source>
</evidence>
<feature type="domain" description="RRM" evidence="4">
    <location>
        <begin position="186"/>
        <end position="234"/>
    </location>
</feature>
<organism evidence="5">
    <name type="scientific">Cacopsylla melanoneura</name>
    <dbReference type="NCBI Taxonomy" id="428564"/>
    <lineage>
        <taxon>Eukaryota</taxon>
        <taxon>Metazoa</taxon>
        <taxon>Ecdysozoa</taxon>
        <taxon>Arthropoda</taxon>
        <taxon>Hexapoda</taxon>
        <taxon>Insecta</taxon>
        <taxon>Pterygota</taxon>
        <taxon>Neoptera</taxon>
        <taxon>Paraneoptera</taxon>
        <taxon>Hemiptera</taxon>
        <taxon>Sternorrhyncha</taxon>
        <taxon>Psylloidea</taxon>
        <taxon>Psyllidae</taxon>
        <taxon>Psyllinae</taxon>
        <taxon>Cacopsylla</taxon>
    </lineage>
</organism>
<dbReference type="EMBL" id="HBUF01621512">
    <property type="protein sequence ID" value="CAG6781128.1"/>
    <property type="molecule type" value="Transcribed_RNA"/>
</dbReference>
<dbReference type="Gene3D" id="3.30.70.330">
    <property type="match status" value="2"/>
</dbReference>
<evidence type="ECO:0000259" key="4">
    <source>
        <dbReference type="PROSITE" id="PS50102"/>
    </source>
</evidence>
<sequence length="234" mass="26453">MLFETVNNRSNNFSMLQTLNSLAGKLSPVNVNMTTDNNGNKINSTNHNHVILPNYNNSNCHHHNHHQQIICNGSYSIISNGNMPEKNMSLPEQPDPDFIKMFVGQVPRSMDEADLTKMFSEYGRVYNINVLRDKVTGQSKGCCFVTFFTRKAALDAQNALHNIKTLAGMHHPIQMKPADSENRNERKLFVGMLSKKYSENDVRQMFQVYGTIEECTVLRDNSGVSKGLFLAFSC</sequence>
<dbReference type="GO" id="GO:0003723">
    <property type="term" value="F:RNA binding"/>
    <property type="evidence" value="ECO:0007669"/>
    <property type="project" value="UniProtKB-UniRule"/>
</dbReference>
<dbReference type="PANTHER" id="PTHR24012">
    <property type="entry name" value="RNA BINDING PROTEIN"/>
    <property type="match status" value="1"/>
</dbReference>
<name>A0A8D9B9H5_9HEMI</name>
<reference evidence="5" key="1">
    <citation type="submission" date="2021-05" db="EMBL/GenBank/DDBJ databases">
        <authorList>
            <person name="Alioto T."/>
            <person name="Alioto T."/>
            <person name="Gomez Garrido J."/>
        </authorList>
    </citation>
    <scope>NUCLEOTIDE SEQUENCE</scope>
</reference>
<dbReference type="EMBL" id="HBUF01319279">
    <property type="protein sequence ID" value="CAG6694674.1"/>
    <property type="molecule type" value="Transcribed_RNA"/>
</dbReference>
<keyword evidence="1" id="KW-0677">Repeat</keyword>
<dbReference type="EMBL" id="HBUF01366919">
    <property type="protein sequence ID" value="CAG6724046.1"/>
    <property type="molecule type" value="Transcribed_RNA"/>
</dbReference>
<keyword evidence="2 3" id="KW-0694">RNA-binding</keyword>